<accession>A0ACC0VYN9</accession>
<comment type="caution">
    <text evidence="1">The sequence shown here is derived from an EMBL/GenBank/DDBJ whole genome shotgun (WGS) entry which is preliminary data.</text>
</comment>
<dbReference type="EMBL" id="CM047584">
    <property type="protein sequence ID" value="KAI9911680.1"/>
    <property type="molecule type" value="Genomic_DNA"/>
</dbReference>
<gene>
    <name evidence="1" type="ORF">PsorP6_009812</name>
</gene>
<reference evidence="1 2" key="1">
    <citation type="journal article" date="2022" name="bioRxiv">
        <title>The genome of the oomycete Peronosclerospora sorghi, a cosmopolitan pathogen of maize and sorghum, is inflated with dispersed pseudogenes.</title>
        <authorList>
            <person name="Fletcher K."/>
            <person name="Martin F."/>
            <person name="Isakeit T."/>
            <person name="Cavanaugh K."/>
            <person name="Magill C."/>
            <person name="Michelmore R."/>
        </authorList>
    </citation>
    <scope>NUCLEOTIDE SEQUENCE [LARGE SCALE GENOMIC DNA]</scope>
    <source>
        <strain evidence="1">P6</strain>
    </source>
</reference>
<protein>
    <submittedName>
        <fullName evidence="1">Uncharacterized protein</fullName>
    </submittedName>
</protein>
<keyword evidence="2" id="KW-1185">Reference proteome</keyword>
<name>A0ACC0VYN9_9STRA</name>
<dbReference type="Proteomes" id="UP001163321">
    <property type="component" value="Chromosome 5"/>
</dbReference>
<evidence type="ECO:0000313" key="2">
    <source>
        <dbReference type="Proteomes" id="UP001163321"/>
    </source>
</evidence>
<sequence>MIDRFGYNVPDRLQVKSACDWNEVIAKTKIWIQTKAPEESVKSALGLNSLSDEELRKAPTLQI</sequence>
<proteinExistence type="predicted"/>
<evidence type="ECO:0000313" key="1">
    <source>
        <dbReference type="EMBL" id="KAI9911680.1"/>
    </source>
</evidence>
<organism evidence="1 2">
    <name type="scientific">Peronosclerospora sorghi</name>
    <dbReference type="NCBI Taxonomy" id="230839"/>
    <lineage>
        <taxon>Eukaryota</taxon>
        <taxon>Sar</taxon>
        <taxon>Stramenopiles</taxon>
        <taxon>Oomycota</taxon>
        <taxon>Peronosporomycetes</taxon>
        <taxon>Peronosporales</taxon>
        <taxon>Peronosporaceae</taxon>
        <taxon>Peronosclerospora</taxon>
    </lineage>
</organism>